<proteinExistence type="predicted"/>
<reference evidence="1 2" key="1">
    <citation type="submission" date="2020-04" db="EMBL/GenBank/DDBJ databases">
        <title>Draft genome sequence of Caldanaerobacter sunterraneus. strain 1523vc isolated from Griffin hot spring, Kamchatka, Russia.</title>
        <authorList>
            <person name="Toshchakov S.V."/>
            <person name="Podosokorskaya O.A."/>
            <person name="Kublanov I.V."/>
            <person name="Korzhenkov A."/>
            <person name="Patrushev M.V."/>
        </authorList>
    </citation>
    <scope>NUCLEOTIDE SEQUENCE [LARGE SCALE GENOMIC DNA]</scope>
    <source>
        <strain evidence="1 2">1523vc</strain>
    </source>
</reference>
<accession>A0A7Y2L8Z8</accession>
<evidence type="ECO:0000313" key="2">
    <source>
        <dbReference type="Proteomes" id="UP000529861"/>
    </source>
</evidence>
<dbReference type="RefSeq" id="WP_170271704.1">
    <property type="nucleotide sequence ID" value="NZ_JABEQB010000051.1"/>
</dbReference>
<organism evidence="1 2">
    <name type="scientific">Caldanaerobacter subterraneus</name>
    <dbReference type="NCBI Taxonomy" id="911092"/>
    <lineage>
        <taxon>Bacteria</taxon>
        <taxon>Bacillati</taxon>
        <taxon>Bacillota</taxon>
        <taxon>Clostridia</taxon>
        <taxon>Thermoanaerobacterales</taxon>
        <taxon>Thermoanaerobacteraceae</taxon>
        <taxon>Caldanaerobacter</taxon>
    </lineage>
</organism>
<comment type="caution">
    <text evidence="1">The sequence shown here is derived from an EMBL/GenBank/DDBJ whole genome shotgun (WGS) entry which is preliminary data.</text>
</comment>
<protein>
    <submittedName>
        <fullName evidence="1">Uncharacterized protein</fullName>
    </submittedName>
</protein>
<gene>
    <name evidence="1" type="ORF">HKI81_12660</name>
</gene>
<dbReference type="EMBL" id="JABEQB010000051">
    <property type="protein sequence ID" value="NNG68024.1"/>
    <property type="molecule type" value="Genomic_DNA"/>
</dbReference>
<evidence type="ECO:0000313" key="1">
    <source>
        <dbReference type="EMBL" id="NNG68024.1"/>
    </source>
</evidence>
<dbReference type="AlphaFoldDB" id="A0A7Y2L8Z8"/>
<sequence length="62" mass="6447">MEKIDLGNLDIKITPNETPGVTLGNCIPEPPKFTGSGCFGSNCGNNCVGFVCGWSCFGFGCV</sequence>
<name>A0A7Y2L8Z8_9THEO</name>
<dbReference type="Proteomes" id="UP000529861">
    <property type="component" value="Unassembled WGS sequence"/>
</dbReference>